<gene>
    <name evidence="9" type="ORF">DKX38_009977</name>
</gene>
<dbReference type="PROSITE" id="PS50294">
    <property type="entry name" value="WD_REPEATS_REGION"/>
    <property type="match status" value="1"/>
</dbReference>
<proteinExistence type="predicted"/>
<evidence type="ECO:0000256" key="6">
    <source>
        <dbReference type="ARBA" id="ARBA00023242"/>
    </source>
</evidence>
<evidence type="ECO:0000256" key="2">
    <source>
        <dbReference type="ARBA" id="ARBA00022517"/>
    </source>
</evidence>
<dbReference type="SUPFAM" id="SSF50998">
    <property type="entry name" value="Quinoprotein alcohol dehydrogenase-like"/>
    <property type="match status" value="1"/>
</dbReference>
<evidence type="ECO:0000256" key="5">
    <source>
        <dbReference type="ARBA" id="ARBA00022737"/>
    </source>
</evidence>
<evidence type="ECO:0000259" key="8">
    <source>
        <dbReference type="Pfam" id="PF23769"/>
    </source>
</evidence>
<dbReference type="InterPro" id="IPR011047">
    <property type="entry name" value="Quinoprotein_ADH-like_sf"/>
</dbReference>
<dbReference type="PROSITE" id="PS50082">
    <property type="entry name" value="WD_REPEATS_2"/>
    <property type="match status" value="1"/>
</dbReference>
<dbReference type="InterPro" id="IPR001680">
    <property type="entry name" value="WD40_rpt"/>
</dbReference>
<dbReference type="InterPro" id="IPR057644">
    <property type="entry name" value="Beta-prop_WDR75_2nd"/>
</dbReference>
<dbReference type="SMART" id="SM00320">
    <property type="entry name" value="WD40"/>
    <property type="match status" value="6"/>
</dbReference>
<evidence type="ECO:0000313" key="10">
    <source>
        <dbReference type="Proteomes" id="UP000326939"/>
    </source>
</evidence>
<evidence type="ECO:0000256" key="4">
    <source>
        <dbReference type="ARBA" id="ARBA00022574"/>
    </source>
</evidence>
<evidence type="ECO:0000313" key="9">
    <source>
        <dbReference type="EMBL" id="KAB5552666.1"/>
    </source>
</evidence>
<sequence>MIRGGRSYVLSPPAFSNDAKRLLVCTSNSVTIFSTATGLPVASLDGHAALVTAVIVVPASTPASKIICYCWTASLDGIIRYWDFSVPELIKIINVNLPIISMVIPTLLSQTAETNEKSPKTFAYLSVENTKEPEKESSKALRGQIKKFNLTNSRMAGGMTLTETKQPEIITVSSSGKYFGIRFKRKLQIWKVPTAETERAMVKKITLHHTKNMNVLAFHPTQRIVAAGDVTGRILIWRGFGDRTFADGDGLVNGKLMNNEEERPGVRGDDDADSCTTWHWHSAEVNVLFFSSDGAYLYSGGKEGVLVVWQLDTGRKKFLPRIGSPLLWLTDSPDPSLSSISCADNQIHLLKMPSMEILKSISGIKLPCSFPEMCNGLQSGIAFDCNAGLVALRTENYCIQLYSLFDDRGVSEVVICERNHQPGDEVTVVVTLAVLSLDGSMMSTAEVKLPEEGLGGLVCLKFWALGSQNKEFSLSTIIYEPHRDAGISAIAFHPTRPMAVSSSNGGDFKVWVCNNGIQQMDQPLSNSGWTCHAVGSYKKKPMTAATFSSDGSVLAVAAETVITLWDADKNILVAVIGETLMPVVNLSFVGTSEYLVSASRGSKPQLSIWSMSKLCVSWSYMLHVEVLGYTVTTASTKPTSVVFNDAAMLKCNAYFLELTLQFYSLHKSLKLQCPNLSNLISASAISYSIASAADMSSFAALALLPESSKCNEISLKGRDGVILLFNASDPVPIFTWSVNKAKGGALAFIQANQSSIDENELDGKPPQSLLAYINGDHEYLLFDPQGKEAKEHSAIRQEGLGDLEEAGKFGYASIYGELPQFDPKRKQASWVPSAPLERAWETVFSGSSHNLPPLTKLCSVFLESLLEKRTANVD</sequence>
<keyword evidence="10" id="KW-1185">Reference proteome</keyword>
<evidence type="ECO:0000256" key="1">
    <source>
        <dbReference type="ARBA" id="ARBA00004604"/>
    </source>
</evidence>
<dbReference type="EMBL" id="VDCV01000006">
    <property type="protein sequence ID" value="KAB5552666.1"/>
    <property type="molecule type" value="Genomic_DNA"/>
</dbReference>
<comment type="subcellular location">
    <subcellularLocation>
        <location evidence="1">Nucleus</location>
        <location evidence="1">Nucleolus</location>
    </subcellularLocation>
</comment>
<accession>A0A5N5MEX3</accession>
<organism evidence="9 10">
    <name type="scientific">Salix brachista</name>
    <dbReference type="NCBI Taxonomy" id="2182728"/>
    <lineage>
        <taxon>Eukaryota</taxon>
        <taxon>Viridiplantae</taxon>
        <taxon>Streptophyta</taxon>
        <taxon>Embryophyta</taxon>
        <taxon>Tracheophyta</taxon>
        <taxon>Spermatophyta</taxon>
        <taxon>Magnoliopsida</taxon>
        <taxon>eudicotyledons</taxon>
        <taxon>Gunneridae</taxon>
        <taxon>Pentapetalae</taxon>
        <taxon>rosids</taxon>
        <taxon>fabids</taxon>
        <taxon>Malpighiales</taxon>
        <taxon>Salicaceae</taxon>
        <taxon>Saliceae</taxon>
        <taxon>Salix</taxon>
    </lineage>
</organism>
<feature type="repeat" description="WD" evidence="7">
    <location>
        <begin position="278"/>
        <end position="319"/>
    </location>
</feature>
<reference evidence="10" key="1">
    <citation type="journal article" date="2019" name="Gigascience">
        <title>De novo genome assembly of the endangered Acer yangbiense, a plant species with extremely small populations endemic to Yunnan Province, China.</title>
        <authorList>
            <person name="Yang J."/>
            <person name="Wariss H.M."/>
            <person name="Tao L."/>
            <person name="Zhang R."/>
            <person name="Yun Q."/>
            <person name="Hollingsworth P."/>
            <person name="Dao Z."/>
            <person name="Luo G."/>
            <person name="Guo H."/>
            <person name="Ma Y."/>
            <person name="Sun W."/>
        </authorList>
    </citation>
    <scope>NUCLEOTIDE SEQUENCE [LARGE SCALE GENOMIC DNA]</scope>
    <source>
        <strain evidence="10">cv. br00</strain>
    </source>
</reference>
<dbReference type="PANTHER" id="PTHR45176:SF1">
    <property type="entry name" value="TRANSDUCIN FAMILY PROTEIN _ WD-40 REPEAT FAMILY PROTEIN-RELATED"/>
    <property type="match status" value="1"/>
</dbReference>
<keyword evidence="5" id="KW-0677">Repeat</keyword>
<dbReference type="InterPro" id="IPR015943">
    <property type="entry name" value="WD40/YVTN_repeat-like_dom_sf"/>
</dbReference>
<dbReference type="PANTHER" id="PTHR45176">
    <property type="entry name" value="TRANSDUCIN FAMILY PROTEIN / WD-40 REPEAT FAMILY PROTEIN-RELATED"/>
    <property type="match status" value="1"/>
</dbReference>
<dbReference type="Gene3D" id="2.130.10.10">
    <property type="entry name" value="YVTN repeat-like/Quinoprotein amine dehydrogenase"/>
    <property type="match status" value="3"/>
</dbReference>
<dbReference type="Proteomes" id="UP000326939">
    <property type="component" value="Chromosome 6"/>
</dbReference>
<keyword evidence="2" id="KW-0690">Ribosome biogenesis</keyword>
<evidence type="ECO:0000256" key="7">
    <source>
        <dbReference type="PROSITE-ProRule" id="PRU00221"/>
    </source>
</evidence>
<evidence type="ECO:0000256" key="3">
    <source>
        <dbReference type="ARBA" id="ARBA00022552"/>
    </source>
</evidence>
<keyword evidence="3" id="KW-0698">rRNA processing</keyword>
<dbReference type="AlphaFoldDB" id="A0A5N5MEX3"/>
<keyword evidence="4 7" id="KW-0853">WD repeat</keyword>
<name>A0A5N5MEX3_9ROSI</name>
<dbReference type="Pfam" id="PF23769">
    <property type="entry name" value="Beta-prop_WDR75_2nd"/>
    <property type="match status" value="1"/>
</dbReference>
<keyword evidence="6" id="KW-0539">Nucleus</keyword>
<dbReference type="Pfam" id="PF23869">
    <property type="entry name" value="Beta-prop_WDR75_1st"/>
    <property type="match status" value="2"/>
</dbReference>
<comment type="caution">
    <text evidence="9">The sequence shown here is derived from an EMBL/GenBank/DDBJ whole genome shotgun (WGS) entry which is preliminary data.</text>
</comment>
<protein>
    <recommendedName>
        <fullName evidence="8">WD repeat-containing protein 75 second beta-propeller domain-containing protein</fullName>
    </recommendedName>
</protein>
<feature type="domain" description="WD repeat-containing protein 75 second beta-propeller" evidence="8">
    <location>
        <begin position="398"/>
        <end position="628"/>
    </location>
</feature>